<dbReference type="AlphaFoldDB" id="A0AAD6E623"/>
<accession>A0AAD6E623</accession>
<reference evidence="1 2" key="1">
    <citation type="journal article" date="2023" name="IMA Fungus">
        <title>Comparative genomic study of the Penicillium genus elucidates a diverse pangenome and 15 lateral gene transfer events.</title>
        <authorList>
            <person name="Petersen C."/>
            <person name="Sorensen T."/>
            <person name="Nielsen M.R."/>
            <person name="Sondergaard T.E."/>
            <person name="Sorensen J.L."/>
            <person name="Fitzpatrick D.A."/>
            <person name="Frisvad J.C."/>
            <person name="Nielsen K.L."/>
        </authorList>
    </citation>
    <scope>NUCLEOTIDE SEQUENCE [LARGE SCALE GENOMIC DNA]</scope>
    <source>
        <strain evidence="1 2">IBT 29057</strain>
    </source>
</reference>
<comment type="caution">
    <text evidence="1">The sequence shown here is derived from an EMBL/GenBank/DDBJ whole genome shotgun (WGS) entry which is preliminary data.</text>
</comment>
<evidence type="ECO:0000313" key="1">
    <source>
        <dbReference type="EMBL" id="KAJ5600733.1"/>
    </source>
</evidence>
<sequence>MVCWSPNRKYDLVGIPAKVFKNADLESVTPELGVALRVTDLNGNCKVLTVYRSPSSVWFSSNVSKSDRGVGG</sequence>
<dbReference type="EMBL" id="JAQJAC010000001">
    <property type="protein sequence ID" value="KAJ5600733.1"/>
    <property type="molecule type" value="Genomic_DNA"/>
</dbReference>
<gene>
    <name evidence="1" type="ORF">N7450_001800</name>
</gene>
<dbReference type="Proteomes" id="UP001216150">
    <property type="component" value="Unassembled WGS sequence"/>
</dbReference>
<proteinExistence type="predicted"/>
<organism evidence="1 2">
    <name type="scientific">Penicillium hetheringtonii</name>
    <dbReference type="NCBI Taxonomy" id="911720"/>
    <lineage>
        <taxon>Eukaryota</taxon>
        <taxon>Fungi</taxon>
        <taxon>Dikarya</taxon>
        <taxon>Ascomycota</taxon>
        <taxon>Pezizomycotina</taxon>
        <taxon>Eurotiomycetes</taxon>
        <taxon>Eurotiomycetidae</taxon>
        <taxon>Eurotiales</taxon>
        <taxon>Aspergillaceae</taxon>
        <taxon>Penicillium</taxon>
    </lineage>
</organism>
<protein>
    <submittedName>
        <fullName evidence="1">Uncharacterized protein</fullName>
    </submittedName>
</protein>
<keyword evidence="2" id="KW-1185">Reference proteome</keyword>
<evidence type="ECO:0000313" key="2">
    <source>
        <dbReference type="Proteomes" id="UP001216150"/>
    </source>
</evidence>
<name>A0AAD6E623_9EURO</name>